<dbReference type="EMBL" id="FUXX01000071">
    <property type="protein sequence ID" value="SKA70429.1"/>
    <property type="molecule type" value="Genomic_DNA"/>
</dbReference>
<dbReference type="Proteomes" id="UP000242432">
    <property type="component" value="Unassembled WGS sequence"/>
</dbReference>
<gene>
    <name evidence="1" type="ORF">SAMN02745213_02328</name>
</gene>
<organism evidence="1 2">
    <name type="scientific">Succinivibrio dextrinosolvens DSM 3072</name>
    <dbReference type="NCBI Taxonomy" id="1123324"/>
    <lineage>
        <taxon>Bacteria</taxon>
        <taxon>Pseudomonadati</taxon>
        <taxon>Pseudomonadota</taxon>
        <taxon>Gammaproteobacteria</taxon>
        <taxon>Aeromonadales</taxon>
        <taxon>Succinivibrionaceae</taxon>
        <taxon>Succinivibrio</taxon>
    </lineage>
</organism>
<proteinExistence type="predicted"/>
<dbReference type="AlphaFoldDB" id="A0A1T4VZW1"/>
<sequence>MEKSIFDIITKAKEILKTLRLSNATIRAYQERSFSPLIKAY</sequence>
<evidence type="ECO:0000313" key="2">
    <source>
        <dbReference type="Proteomes" id="UP000242432"/>
    </source>
</evidence>
<feature type="non-terminal residue" evidence="1">
    <location>
        <position position="41"/>
    </location>
</feature>
<name>A0A1T4VZW1_9GAMM</name>
<evidence type="ECO:0000313" key="1">
    <source>
        <dbReference type="EMBL" id="SKA70429.1"/>
    </source>
</evidence>
<keyword evidence="2" id="KW-1185">Reference proteome</keyword>
<reference evidence="2" key="1">
    <citation type="submission" date="2017-02" db="EMBL/GenBank/DDBJ databases">
        <authorList>
            <person name="Varghese N."/>
            <person name="Submissions S."/>
        </authorList>
    </citation>
    <scope>NUCLEOTIDE SEQUENCE [LARGE SCALE GENOMIC DNA]</scope>
    <source>
        <strain evidence="2">DSM 3072</strain>
    </source>
</reference>
<accession>A0A1T4VZW1</accession>
<protein>
    <submittedName>
        <fullName evidence="1">Uncharacterized protein</fullName>
    </submittedName>
</protein>